<accession>A0A8C4MZ59</accession>
<evidence type="ECO:0000256" key="4">
    <source>
        <dbReference type="ARBA" id="ARBA00023163"/>
    </source>
</evidence>
<dbReference type="GO" id="GO:0000981">
    <property type="term" value="F:DNA-binding transcription factor activity, RNA polymerase II-specific"/>
    <property type="evidence" value="ECO:0007669"/>
    <property type="project" value="TreeGrafter"/>
</dbReference>
<evidence type="ECO:0000256" key="6">
    <source>
        <dbReference type="PROSITE-ProRule" id="PRU00201"/>
    </source>
</evidence>
<reference evidence="9" key="1">
    <citation type="submission" date="2025-08" db="UniProtKB">
        <authorList>
            <consortium name="Ensembl"/>
        </authorList>
    </citation>
    <scope>IDENTIFICATION</scope>
</reference>
<evidence type="ECO:0000256" key="7">
    <source>
        <dbReference type="SAM" id="MobiDB-lite"/>
    </source>
</evidence>
<dbReference type="Proteomes" id="UP000694388">
    <property type="component" value="Unplaced"/>
</dbReference>
<dbReference type="GO" id="GO:0005634">
    <property type="term" value="C:nucleus"/>
    <property type="evidence" value="ECO:0007669"/>
    <property type="project" value="UniProtKB-SubCell"/>
</dbReference>
<evidence type="ECO:0000256" key="5">
    <source>
        <dbReference type="ARBA" id="ARBA00023242"/>
    </source>
</evidence>
<dbReference type="PANTHER" id="PTHR11267">
    <property type="entry name" value="T-BOX PROTEIN-RELATED"/>
    <property type="match status" value="1"/>
</dbReference>
<evidence type="ECO:0000259" key="8">
    <source>
        <dbReference type="PROSITE" id="PS50252"/>
    </source>
</evidence>
<feature type="compositionally biased region" description="Polar residues" evidence="7">
    <location>
        <begin position="410"/>
        <end position="441"/>
    </location>
</feature>
<organism evidence="9 10">
    <name type="scientific">Eptatretus burgeri</name>
    <name type="common">Inshore hagfish</name>
    <dbReference type="NCBI Taxonomy" id="7764"/>
    <lineage>
        <taxon>Eukaryota</taxon>
        <taxon>Metazoa</taxon>
        <taxon>Chordata</taxon>
        <taxon>Craniata</taxon>
        <taxon>Vertebrata</taxon>
        <taxon>Cyclostomata</taxon>
        <taxon>Myxini</taxon>
        <taxon>Myxiniformes</taxon>
        <taxon>Myxinidae</taxon>
        <taxon>Eptatretinae</taxon>
        <taxon>Eptatretus</taxon>
    </lineage>
</organism>
<feature type="compositionally biased region" description="Polar residues" evidence="7">
    <location>
        <begin position="363"/>
        <end position="379"/>
    </location>
</feature>
<dbReference type="GO" id="GO:0001708">
    <property type="term" value="P:cell fate specification"/>
    <property type="evidence" value="ECO:0007669"/>
    <property type="project" value="TreeGrafter"/>
</dbReference>
<feature type="compositionally biased region" description="Basic and acidic residues" evidence="7">
    <location>
        <begin position="350"/>
        <end position="361"/>
    </location>
</feature>
<dbReference type="PANTHER" id="PTHR11267:SF204">
    <property type="entry name" value="SPADETAIL"/>
    <property type="match status" value="1"/>
</dbReference>
<evidence type="ECO:0000256" key="1">
    <source>
        <dbReference type="ARBA" id="ARBA00004123"/>
    </source>
</evidence>
<proteinExistence type="predicted"/>
<keyword evidence="4" id="KW-0804">Transcription</keyword>
<protein>
    <submittedName>
        <fullName evidence="9">T-box transcription factor 16</fullName>
    </submittedName>
</protein>
<dbReference type="PROSITE" id="PS01283">
    <property type="entry name" value="TBOX_1"/>
    <property type="match status" value="1"/>
</dbReference>
<feature type="domain" description="T-box" evidence="8">
    <location>
        <begin position="152"/>
        <end position="332"/>
    </location>
</feature>
<sequence length="516" mass="57568">MPASSFPGYCVLHSPSSFFFVPFLFHPCFFPLPVFGLVSSLFIPCATPPSLALILPFTHSSSKCSSTLLMLFHCVLQLICSVLALSRASPLHTEKTKPQYPQQMALLTRQEWRLTRRPQFDCPFPLYAQPPPASLPTNATEKLHANDIRLTLQNAALWKDFHGIGTEMIITKSGRRMFPQCRLAAKGLDPAASYIFLLELIPADGSKYKWHAEVGSWEVIGPAEPALPSRTYIHPDSPASGAHWMRAPISFLKVKVTNNMTDQHGYIILHSMHKYQPRIHVIPGGDSHMLSSPAASTFLFPETEFIAVTAYQNSKIASLKIDHNPYAKGFRKDGRNHKRLCSKQERKKQKMNEENSDEKGSTKRQCSSPAAQPHSTDPSLGSICPESFPELEGNWVTMSMPEPCQLYGTDANTTPTSSTDITDLSPSSESPDSTLGPVSTSVSAAADTTFSMGWPTGGWPQQQSGIESYCGSPFSTSVPFLHPYNAFYDRRLYQPYHQQPSPFTYDCEYQWQSWQY</sequence>
<comment type="subcellular location">
    <subcellularLocation>
        <location evidence="1 6">Nucleus</location>
    </subcellularLocation>
</comment>
<dbReference type="PROSITE" id="PS50252">
    <property type="entry name" value="TBOX_3"/>
    <property type="match status" value="1"/>
</dbReference>
<dbReference type="GeneTree" id="ENSGT00940000164254"/>
<dbReference type="InterPro" id="IPR008967">
    <property type="entry name" value="p53-like_TF_DNA-bd_sf"/>
</dbReference>
<keyword evidence="5 6" id="KW-0539">Nucleus</keyword>
<evidence type="ECO:0000313" key="9">
    <source>
        <dbReference type="Ensembl" id="ENSEBUP00000000028.1"/>
    </source>
</evidence>
<keyword evidence="3 6" id="KW-0238">DNA-binding</keyword>
<dbReference type="Gene3D" id="2.60.40.820">
    <property type="entry name" value="Transcription factor, T-box"/>
    <property type="match status" value="1"/>
</dbReference>
<feature type="compositionally biased region" description="Basic residues" evidence="7">
    <location>
        <begin position="334"/>
        <end position="349"/>
    </location>
</feature>
<dbReference type="InterPro" id="IPR036960">
    <property type="entry name" value="T-box_sf"/>
</dbReference>
<feature type="region of interest" description="Disordered" evidence="7">
    <location>
        <begin position="326"/>
        <end position="384"/>
    </location>
</feature>
<dbReference type="Pfam" id="PF00907">
    <property type="entry name" value="T-box"/>
    <property type="match status" value="1"/>
</dbReference>
<dbReference type="GO" id="GO:0045893">
    <property type="term" value="P:positive regulation of DNA-templated transcription"/>
    <property type="evidence" value="ECO:0007669"/>
    <property type="project" value="InterPro"/>
</dbReference>
<evidence type="ECO:0000313" key="10">
    <source>
        <dbReference type="Proteomes" id="UP000694388"/>
    </source>
</evidence>
<dbReference type="GO" id="GO:0000785">
    <property type="term" value="C:chromatin"/>
    <property type="evidence" value="ECO:0007669"/>
    <property type="project" value="TreeGrafter"/>
</dbReference>
<dbReference type="GO" id="GO:0000978">
    <property type="term" value="F:RNA polymerase II cis-regulatory region sequence-specific DNA binding"/>
    <property type="evidence" value="ECO:0007669"/>
    <property type="project" value="InterPro"/>
</dbReference>
<dbReference type="PROSITE" id="PS01264">
    <property type="entry name" value="TBOX_2"/>
    <property type="match status" value="1"/>
</dbReference>
<keyword evidence="2" id="KW-0805">Transcription regulation</keyword>
<dbReference type="GO" id="GO:0009653">
    <property type="term" value="P:anatomical structure morphogenesis"/>
    <property type="evidence" value="ECO:0007669"/>
    <property type="project" value="UniProtKB-ARBA"/>
</dbReference>
<dbReference type="AlphaFoldDB" id="A0A8C4MZ59"/>
<feature type="region of interest" description="Disordered" evidence="7">
    <location>
        <begin position="406"/>
        <end position="441"/>
    </location>
</feature>
<dbReference type="InterPro" id="IPR001699">
    <property type="entry name" value="TF_T-box"/>
</dbReference>
<dbReference type="FunFam" id="2.60.40.820:FF:000007">
    <property type="entry name" value="T-box transcription factor"/>
    <property type="match status" value="1"/>
</dbReference>
<comment type="caution">
    <text evidence="6">Lacks conserved residue(s) required for the propagation of feature annotation.</text>
</comment>
<evidence type="ECO:0000256" key="3">
    <source>
        <dbReference type="ARBA" id="ARBA00023125"/>
    </source>
</evidence>
<reference evidence="9" key="2">
    <citation type="submission" date="2025-09" db="UniProtKB">
        <authorList>
            <consortium name="Ensembl"/>
        </authorList>
    </citation>
    <scope>IDENTIFICATION</scope>
</reference>
<name>A0A8C4MZ59_EPTBU</name>
<dbReference type="PRINTS" id="PR00937">
    <property type="entry name" value="TBOX"/>
</dbReference>
<dbReference type="InterPro" id="IPR046360">
    <property type="entry name" value="T-box_DNA-bd"/>
</dbReference>
<evidence type="ECO:0000256" key="2">
    <source>
        <dbReference type="ARBA" id="ARBA00023015"/>
    </source>
</evidence>
<dbReference type="SMART" id="SM00425">
    <property type="entry name" value="TBOX"/>
    <property type="match status" value="1"/>
</dbReference>
<dbReference type="InterPro" id="IPR018186">
    <property type="entry name" value="TF_T-box_CS"/>
</dbReference>
<keyword evidence="10" id="KW-1185">Reference proteome</keyword>
<dbReference type="SUPFAM" id="SSF49417">
    <property type="entry name" value="p53-like transcription factors"/>
    <property type="match status" value="1"/>
</dbReference>
<dbReference type="Ensembl" id="ENSEBUT00000000317.1">
    <property type="protein sequence ID" value="ENSEBUP00000000028.1"/>
    <property type="gene ID" value="ENSEBUG00000000326.1"/>
</dbReference>